<evidence type="ECO:0000256" key="3">
    <source>
        <dbReference type="ARBA" id="ARBA00023125"/>
    </source>
</evidence>
<evidence type="ECO:0000313" key="10">
    <source>
        <dbReference type="Proteomes" id="UP000823201"/>
    </source>
</evidence>
<keyword evidence="2" id="KW-0805">Transcription regulation</keyword>
<dbReference type="PANTHER" id="PTHR42756:SF1">
    <property type="entry name" value="TRANSCRIPTIONAL REPRESSOR OF EMRAB OPERON"/>
    <property type="match status" value="1"/>
</dbReference>
<comment type="caution">
    <text evidence="9">The sequence shown here is derived from an EMBL/GenBank/DDBJ whole genome shotgun (WGS) entry which is preliminary data.</text>
</comment>
<dbReference type="InterPro" id="IPR036390">
    <property type="entry name" value="WH_DNA-bd_sf"/>
</dbReference>
<name>A0ABS2Q5Y6_9BACL</name>
<keyword evidence="10" id="KW-1185">Reference proteome</keyword>
<evidence type="ECO:0000256" key="1">
    <source>
        <dbReference type="ARBA" id="ARBA00004496"/>
    </source>
</evidence>
<feature type="domain" description="HTH marR-type" evidence="8">
    <location>
        <begin position="11"/>
        <end position="148"/>
    </location>
</feature>
<dbReference type="PROSITE" id="PS50995">
    <property type="entry name" value="HTH_MARR_2"/>
    <property type="match status" value="1"/>
</dbReference>
<gene>
    <name evidence="9" type="ORF">JOC27_000467</name>
</gene>
<evidence type="ECO:0000313" key="9">
    <source>
        <dbReference type="EMBL" id="MBM7657026.1"/>
    </source>
</evidence>
<dbReference type="RefSeq" id="WP_205005390.1">
    <property type="nucleotide sequence ID" value="NZ_CBCRXA010000003.1"/>
</dbReference>
<protein>
    <recommendedName>
        <fullName evidence="6">HTH-type transcriptional regulator SarZ</fullName>
    </recommendedName>
    <alternativeName>
        <fullName evidence="7">Staphylococcal accessory regulator Z</fullName>
    </alternativeName>
</protein>
<accession>A0ABS2Q5Y6</accession>
<dbReference type="InterPro" id="IPR036388">
    <property type="entry name" value="WH-like_DNA-bd_sf"/>
</dbReference>
<proteinExistence type="inferred from homology"/>
<dbReference type="InterPro" id="IPR055166">
    <property type="entry name" value="Transc_reg_Sar_Rot_HTH"/>
</dbReference>
<reference evidence="9 10" key="1">
    <citation type="submission" date="2021-01" db="EMBL/GenBank/DDBJ databases">
        <title>Genomic Encyclopedia of Type Strains, Phase IV (KMG-IV): sequencing the most valuable type-strain genomes for metagenomic binning, comparative biology and taxonomic classification.</title>
        <authorList>
            <person name="Goeker M."/>
        </authorList>
    </citation>
    <scope>NUCLEOTIDE SEQUENCE [LARGE SCALE GENOMIC DNA]</scope>
    <source>
        <strain evidence="9 10">DSM 100968</strain>
    </source>
</reference>
<evidence type="ECO:0000256" key="7">
    <source>
        <dbReference type="ARBA" id="ARBA00047207"/>
    </source>
</evidence>
<evidence type="ECO:0000259" key="8">
    <source>
        <dbReference type="PROSITE" id="PS50995"/>
    </source>
</evidence>
<dbReference type="Pfam" id="PF22381">
    <property type="entry name" value="Staph_reg_Sar_Rot"/>
    <property type="match status" value="1"/>
</dbReference>
<evidence type="ECO:0000256" key="2">
    <source>
        <dbReference type="ARBA" id="ARBA00023015"/>
    </source>
</evidence>
<keyword evidence="3 9" id="KW-0238">DNA-binding</keyword>
<dbReference type="Gene3D" id="1.10.10.10">
    <property type="entry name" value="Winged helix-like DNA-binding domain superfamily/Winged helix DNA-binding domain"/>
    <property type="match status" value="1"/>
</dbReference>
<dbReference type="GO" id="GO:0003677">
    <property type="term" value="F:DNA binding"/>
    <property type="evidence" value="ECO:0007669"/>
    <property type="project" value="UniProtKB-KW"/>
</dbReference>
<evidence type="ECO:0000256" key="5">
    <source>
        <dbReference type="ARBA" id="ARBA00046337"/>
    </source>
</evidence>
<dbReference type="SUPFAM" id="SSF46785">
    <property type="entry name" value="Winged helix' DNA-binding domain"/>
    <property type="match status" value="1"/>
</dbReference>
<dbReference type="EMBL" id="JAFBEV010000003">
    <property type="protein sequence ID" value="MBM7657026.1"/>
    <property type="molecule type" value="Genomic_DNA"/>
</dbReference>
<comment type="similarity">
    <text evidence="5">Belongs to the SarZ family.</text>
</comment>
<dbReference type="Proteomes" id="UP000823201">
    <property type="component" value="Unassembled WGS sequence"/>
</dbReference>
<evidence type="ECO:0000256" key="4">
    <source>
        <dbReference type="ARBA" id="ARBA00023163"/>
    </source>
</evidence>
<dbReference type="PANTHER" id="PTHR42756">
    <property type="entry name" value="TRANSCRIPTIONAL REGULATOR, MARR"/>
    <property type="match status" value="1"/>
</dbReference>
<dbReference type="SMART" id="SM00347">
    <property type="entry name" value="HTH_MARR"/>
    <property type="match status" value="1"/>
</dbReference>
<comment type="subcellular location">
    <subcellularLocation>
        <location evidence="1">Cytoplasm</location>
    </subcellularLocation>
</comment>
<organism evidence="9 10">
    <name type="scientific">Sporolactobacillus spathodeae</name>
    <dbReference type="NCBI Taxonomy" id="1465502"/>
    <lineage>
        <taxon>Bacteria</taxon>
        <taxon>Bacillati</taxon>
        <taxon>Bacillota</taxon>
        <taxon>Bacilli</taxon>
        <taxon>Bacillales</taxon>
        <taxon>Sporolactobacillaceae</taxon>
        <taxon>Sporolactobacillus</taxon>
    </lineage>
</organism>
<keyword evidence="4" id="KW-0804">Transcription</keyword>
<dbReference type="InterPro" id="IPR000835">
    <property type="entry name" value="HTH_MarR-typ"/>
</dbReference>
<sequence>MAAHQSAIRLDNQICFAVYNANRLYNKFYQLALAPFQLTYPQYAVLLALWEEDAVTLRALGQKLHLESNTLTPLLKRLEKNGWVTRKRPLVDKRQLLLHLTDFGKKKQTEVMQAVLGCANQMALSEASYHDSLNKIQELNVILSRQINEMENGTSCIAEEHPTRCEQ</sequence>
<evidence type="ECO:0000256" key="6">
    <source>
        <dbReference type="ARBA" id="ARBA00047188"/>
    </source>
</evidence>